<evidence type="ECO:0000313" key="9">
    <source>
        <dbReference type="Proteomes" id="UP000015453"/>
    </source>
</evidence>
<accession>S8C5W8</accession>
<evidence type="ECO:0000256" key="3">
    <source>
        <dbReference type="PROSITE-ProRule" id="PRU00982"/>
    </source>
</evidence>
<feature type="region of interest" description="Disordered" evidence="5">
    <location>
        <begin position="481"/>
        <end position="518"/>
    </location>
</feature>
<dbReference type="Gene3D" id="3.30.710.10">
    <property type="entry name" value="Potassium Channel Kv1.1, Chain A"/>
    <property type="match status" value="1"/>
</dbReference>
<evidence type="ECO:0000256" key="4">
    <source>
        <dbReference type="SAM" id="Coils"/>
    </source>
</evidence>
<comment type="similarity">
    <text evidence="3">Belongs to the NPH3 family.</text>
</comment>
<evidence type="ECO:0000256" key="5">
    <source>
        <dbReference type="SAM" id="MobiDB-lite"/>
    </source>
</evidence>
<reference evidence="8 9" key="1">
    <citation type="journal article" date="2013" name="BMC Genomics">
        <title>The miniature genome of a carnivorous plant Genlisea aurea contains a low number of genes and short non-coding sequences.</title>
        <authorList>
            <person name="Leushkin E.V."/>
            <person name="Sutormin R.A."/>
            <person name="Nabieva E.R."/>
            <person name="Penin A.A."/>
            <person name="Kondrashov A.S."/>
            <person name="Logacheva M.D."/>
        </authorList>
    </citation>
    <scope>NUCLEOTIDE SEQUENCE [LARGE SCALE GENOMIC DNA]</scope>
</reference>
<dbReference type="UniPathway" id="UPA00143"/>
<evidence type="ECO:0000259" key="6">
    <source>
        <dbReference type="PROSITE" id="PS50097"/>
    </source>
</evidence>
<feature type="coiled-coil region" evidence="4">
    <location>
        <begin position="520"/>
        <end position="547"/>
    </location>
</feature>
<feature type="domain" description="BTB" evidence="6">
    <location>
        <begin position="21"/>
        <end position="84"/>
    </location>
</feature>
<keyword evidence="4" id="KW-0175">Coiled coil</keyword>
<dbReference type="PROSITE" id="PS50097">
    <property type="entry name" value="BTB"/>
    <property type="match status" value="1"/>
</dbReference>
<feature type="domain" description="NPH3" evidence="7">
    <location>
        <begin position="186"/>
        <end position="470"/>
    </location>
</feature>
<gene>
    <name evidence="8" type="ORF">M569_12572</name>
</gene>
<dbReference type="EMBL" id="AUSU01006305">
    <property type="protein sequence ID" value="EPS62220.1"/>
    <property type="molecule type" value="Genomic_DNA"/>
</dbReference>
<evidence type="ECO:0000256" key="1">
    <source>
        <dbReference type="ARBA" id="ARBA00004906"/>
    </source>
</evidence>
<evidence type="ECO:0000313" key="8">
    <source>
        <dbReference type="EMBL" id="EPS62220.1"/>
    </source>
</evidence>
<dbReference type="InterPro" id="IPR000210">
    <property type="entry name" value="BTB/POZ_dom"/>
</dbReference>
<dbReference type="GO" id="GO:0016567">
    <property type="term" value="P:protein ubiquitination"/>
    <property type="evidence" value="ECO:0007669"/>
    <property type="project" value="UniProtKB-UniPathway"/>
</dbReference>
<organism evidence="8 9">
    <name type="scientific">Genlisea aurea</name>
    <dbReference type="NCBI Taxonomy" id="192259"/>
    <lineage>
        <taxon>Eukaryota</taxon>
        <taxon>Viridiplantae</taxon>
        <taxon>Streptophyta</taxon>
        <taxon>Embryophyta</taxon>
        <taxon>Tracheophyta</taxon>
        <taxon>Spermatophyta</taxon>
        <taxon>Magnoliopsida</taxon>
        <taxon>eudicotyledons</taxon>
        <taxon>Gunneridae</taxon>
        <taxon>Pentapetalae</taxon>
        <taxon>asterids</taxon>
        <taxon>lamiids</taxon>
        <taxon>Lamiales</taxon>
        <taxon>Lentibulariaceae</taxon>
        <taxon>Genlisea</taxon>
    </lineage>
</organism>
<dbReference type="InterPro" id="IPR043454">
    <property type="entry name" value="NPH3/RPT2-like"/>
</dbReference>
<dbReference type="SUPFAM" id="SSF54695">
    <property type="entry name" value="POZ domain"/>
    <property type="match status" value="1"/>
</dbReference>
<dbReference type="Pfam" id="PF00651">
    <property type="entry name" value="BTB"/>
    <property type="match status" value="1"/>
</dbReference>
<comment type="caution">
    <text evidence="8">The sequence shown here is derived from an EMBL/GenBank/DDBJ whole genome shotgun (WGS) entry which is preliminary data.</text>
</comment>
<feature type="compositionally biased region" description="Polar residues" evidence="5">
    <location>
        <begin position="488"/>
        <end position="517"/>
    </location>
</feature>
<comment type="pathway">
    <text evidence="1">Protein modification; protein ubiquitination.</text>
</comment>
<sequence length="576" mass="64259">MTKSLENQPFCGERGFVDVPSDLTVRVDGRSFALHKFPLVSRCRRIRDLIGDSDPSRIELHAVGADAFELVARFCYGMSFDVTPANVAELWRVSDYLEMTEEYSVGNLRSQAEEFVDRVVCRSLAHCVEVLRHCDGGGRVTGKCVEAIASKACAEQMASSFSRLEYGDSGRLQMGKQKKGFEEGDSLWIDEISELGVDMYEKVIVAVKGRGVRPESIGASLMKFAEKKKVNIKWNFWNLQPTPLQKAAEGDPEGRRKAVEMIVGLLPAERGAVPMSFLFGILRSAMILDCSSSTRLDLERRIGLQLDAAELDDLLMIPSISRNGETATLFDVDAIHRILAVFCQNEERDDSDDGSEAGSPAAARTSLRKACALIDGYLAEIAPDANLRMGKFMEIASTLPPHGRLVHDGVYRAVDVYLKAHQNLSDLDRKRLCKLIDFRKLSQEAAAHAAQNERLPLQSIVQVLYHEQIRLRNSLFSCSSYSDDDRTTTNSNGSVKPNNQQPSWRARSRSTAVSSPGENYASLRKENVELKFELARMRTRLNDLENDRVAGKNVNKSRSRKLMGSFSKKIARVFFA</sequence>
<keyword evidence="9" id="KW-1185">Reference proteome</keyword>
<dbReference type="AlphaFoldDB" id="S8C5W8"/>
<protein>
    <recommendedName>
        <fullName evidence="10">BTB/POZ domain-containing protein</fullName>
    </recommendedName>
</protein>
<dbReference type="Pfam" id="PF03000">
    <property type="entry name" value="NPH3"/>
    <property type="match status" value="1"/>
</dbReference>
<keyword evidence="2" id="KW-0833">Ubl conjugation pathway</keyword>
<dbReference type="InterPro" id="IPR027356">
    <property type="entry name" value="NPH3_dom"/>
</dbReference>
<evidence type="ECO:0008006" key="10">
    <source>
        <dbReference type="Google" id="ProtNLM"/>
    </source>
</evidence>
<dbReference type="InterPro" id="IPR011333">
    <property type="entry name" value="SKP1/BTB/POZ_sf"/>
</dbReference>
<dbReference type="SMART" id="SM00225">
    <property type="entry name" value="BTB"/>
    <property type="match status" value="1"/>
</dbReference>
<dbReference type="Proteomes" id="UP000015453">
    <property type="component" value="Unassembled WGS sequence"/>
</dbReference>
<dbReference type="PANTHER" id="PTHR32370">
    <property type="entry name" value="OS12G0117600 PROTEIN"/>
    <property type="match status" value="1"/>
</dbReference>
<dbReference type="OrthoDB" id="624345at2759"/>
<proteinExistence type="inferred from homology"/>
<evidence type="ECO:0000256" key="2">
    <source>
        <dbReference type="ARBA" id="ARBA00022786"/>
    </source>
</evidence>
<name>S8C5W8_9LAMI</name>
<dbReference type="PROSITE" id="PS51649">
    <property type="entry name" value="NPH3"/>
    <property type="match status" value="1"/>
</dbReference>
<evidence type="ECO:0000259" key="7">
    <source>
        <dbReference type="PROSITE" id="PS51649"/>
    </source>
</evidence>